<dbReference type="AlphaFoldDB" id="A0AAV3YGC5"/>
<keyword evidence="3" id="KW-1185">Reference proteome</keyword>
<protein>
    <submittedName>
        <fullName evidence="2">Uncharacterized protein</fullName>
    </submittedName>
</protein>
<feature type="compositionally biased region" description="Polar residues" evidence="1">
    <location>
        <begin position="1"/>
        <end position="19"/>
    </location>
</feature>
<evidence type="ECO:0000256" key="1">
    <source>
        <dbReference type="SAM" id="MobiDB-lite"/>
    </source>
</evidence>
<reference evidence="2 3" key="1">
    <citation type="journal article" date="2021" name="Elife">
        <title>Chloroplast acquisition without the gene transfer in kleptoplastic sea slugs, Plakobranchus ocellatus.</title>
        <authorList>
            <person name="Maeda T."/>
            <person name="Takahashi S."/>
            <person name="Yoshida T."/>
            <person name="Shimamura S."/>
            <person name="Takaki Y."/>
            <person name="Nagai Y."/>
            <person name="Toyoda A."/>
            <person name="Suzuki Y."/>
            <person name="Arimoto A."/>
            <person name="Ishii H."/>
            <person name="Satoh N."/>
            <person name="Nishiyama T."/>
            <person name="Hasebe M."/>
            <person name="Maruyama T."/>
            <person name="Minagawa J."/>
            <person name="Obokata J."/>
            <person name="Shigenobu S."/>
        </authorList>
    </citation>
    <scope>NUCLEOTIDE SEQUENCE [LARGE SCALE GENOMIC DNA]</scope>
</reference>
<dbReference type="EMBL" id="BLXT01000945">
    <property type="protein sequence ID" value="GFN81572.1"/>
    <property type="molecule type" value="Genomic_DNA"/>
</dbReference>
<sequence length="66" mass="7376">MNRHFTTPFFSQANCSPDHQQAADDSNAEDKQPIWPSNSVVWFQRLAGHAMNSGPPKDMNHRIPGG</sequence>
<name>A0AAV3YGC5_9GAST</name>
<evidence type="ECO:0000313" key="3">
    <source>
        <dbReference type="Proteomes" id="UP000735302"/>
    </source>
</evidence>
<comment type="caution">
    <text evidence="2">The sequence shown here is derived from an EMBL/GenBank/DDBJ whole genome shotgun (WGS) entry which is preliminary data.</text>
</comment>
<gene>
    <name evidence="2" type="ORF">PoB_000807800</name>
</gene>
<evidence type="ECO:0000313" key="2">
    <source>
        <dbReference type="EMBL" id="GFN81572.1"/>
    </source>
</evidence>
<proteinExistence type="predicted"/>
<accession>A0AAV3YGC5</accession>
<dbReference type="Proteomes" id="UP000735302">
    <property type="component" value="Unassembled WGS sequence"/>
</dbReference>
<feature type="region of interest" description="Disordered" evidence="1">
    <location>
        <begin position="1"/>
        <end position="33"/>
    </location>
</feature>
<organism evidence="2 3">
    <name type="scientific">Plakobranchus ocellatus</name>
    <dbReference type="NCBI Taxonomy" id="259542"/>
    <lineage>
        <taxon>Eukaryota</taxon>
        <taxon>Metazoa</taxon>
        <taxon>Spiralia</taxon>
        <taxon>Lophotrochozoa</taxon>
        <taxon>Mollusca</taxon>
        <taxon>Gastropoda</taxon>
        <taxon>Heterobranchia</taxon>
        <taxon>Euthyneura</taxon>
        <taxon>Panpulmonata</taxon>
        <taxon>Sacoglossa</taxon>
        <taxon>Placobranchoidea</taxon>
        <taxon>Plakobranchidae</taxon>
        <taxon>Plakobranchus</taxon>
    </lineage>
</organism>